<evidence type="ECO:0000256" key="1">
    <source>
        <dbReference type="ARBA" id="ARBA00006914"/>
    </source>
</evidence>
<evidence type="ECO:0000256" key="2">
    <source>
        <dbReference type="ARBA" id="ARBA00022741"/>
    </source>
</evidence>
<dbReference type="GO" id="GO:0016887">
    <property type="term" value="F:ATP hydrolysis activity"/>
    <property type="evidence" value="ECO:0007669"/>
    <property type="project" value="InterPro"/>
</dbReference>
<dbReference type="RefSeq" id="WP_181294264.1">
    <property type="nucleotide sequence ID" value="NZ_CP066701.1"/>
</dbReference>
<evidence type="ECO:0000313" key="6">
    <source>
        <dbReference type="Proteomes" id="UP000595512"/>
    </source>
</evidence>
<dbReference type="PANTHER" id="PTHR23073">
    <property type="entry name" value="26S PROTEASOME REGULATORY SUBUNIT"/>
    <property type="match status" value="1"/>
</dbReference>
<dbReference type="InterPro" id="IPR027417">
    <property type="entry name" value="P-loop_NTPase"/>
</dbReference>
<dbReference type="SMART" id="SM00382">
    <property type="entry name" value="AAA"/>
    <property type="match status" value="1"/>
</dbReference>
<sequence>MAKGSYLKKLFQSFNEGNTEEFKAIAKNIIDDERKKNHYQLADELQRIINSTSLKQLRKAESNFNNNLLHLLPKDKDSNFNLVDVKTSKILLDDLILDEFVSTLLKDFIREYEGAEILESYGLKPRNRYLFCGPPGCGKTVTAEAIAGELNIPILYTRFDSIVSSYLGETASNLRKIFDFIEKGTWILFFDEFDAISKQRDSVDEHGELKRVVNTFLQLLDNYNGDSIIIAATNHQNLLDQAVWRRFDEVIMFDKPKESQITELLRKNLKRYPCSEINFVELSKDLVGYAHADIERIILNTIRTAIIENDSYVDDNKIRKQMDIYRERAKIYNKIND</sequence>
<dbReference type="Gene3D" id="3.40.50.300">
    <property type="entry name" value="P-loop containing nucleotide triphosphate hydrolases"/>
    <property type="match status" value="1"/>
</dbReference>
<gene>
    <name evidence="5" type="ORF">JGZ69_07160</name>
</gene>
<feature type="domain" description="AAA+ ATPase" evidence="4">
    <location>
        <begin position="125"/>
        <end position="257"/>
    </location>
</feature>
<comment type="similarity">
    <text evidence="1">Belongs to the AAA ATPase family.</text>
</comment>
<evidence type="ECO:0000313" key="5">
    <source>
        <dbReference type="EMBL" id="QQX26604.1"/>
    </source>
</evidence>
<evidence type="ECO:0000259" key="4">
    <source>
        <dbReference type="SMART" id="SM00382"/>
    </source>
</evidence>
<dbReference type="Pfam" id="PF00004">
    <property type="entry name" value="AAA"/>
    <property type="match status" value="1"/>
</dbReference>
<dbReference type="SUPFAM" id="SSF52540">
    <property type="entry name" value="P-loop containing nucleoside triphosphate hydrolases"/>
    <property type="match status" value="1"/>
</dbReference>
<protein>
    <submittedName>
        <fullName evidence="5">ATP-binding protein</fullName>
    </submittedName>
</protein>
<dbReference type="CDD" id="cd19481">
    <property type="entry name" value="RecA-like_protease"/>
    <property type="match status" value="1"/>
</dbReference>
<keyword evidence="3 5" id="KW-0067">ATP-binding</keyword>
<keyword evidence="2" id="KW-0547">Nucleotide-binding</keyword>
<dbReference type="InterPro" id="IPR003959">
    <property type="entry name" value="ATPase_AAA_core"/>
</dbReference>
<dbReference type="GO" id="GO:0005524">
    <property type="term" value="F:ATP binding"/>
    <property type="evidence" value="ECO:0007669"/>
    <property type="project" value="UniProtKB-KW"/>
</dbReference>
<dbReference type="Proteomes" id="UP000595512">
    <property type="component" value="Chromosome"/>
</dbReference>
<dbReference type="InterPro" id="IPR003593">
    <property type="entry name" value="AAA+_ATPase"/>
</dbReference>
<dbReference type="EMBL" id="CP066701">
    <property type="protein sequence ID" value="QQX26604.1"/>
    <property type="molecule type" value="Genomic_DNA"/>
</dbReference>
<reference evidence="5 6" key="1">
    <citation type="submission" date="2020-12" db="EMBL/GenBank/DDBJ databases">
        <title>Taxonomic evaluation of the Bacillus sporothermodurans group of bacteria based on whole genome sequences.</title>
        <authorList>
            <person name="Fiedler G."/>
            <person name="Herbstmann A.-D."/>
            <person name="Doll E."/>
            <person name="Wenning M."/>
            <person name="Brinks E."/>
            <person name="Kabisch J."/>
            <person name="Breitenwieser F."/>
            <person name="Lappann M."/>
            <person name="Boehnlein C."/>
            <person name="Franz C."/>
        </authorList>
    </citation>
    <scope>NUCLEOTIDE SEQUENCE [LARGE SCALE GENOMIC DNA]</scope>
    <source>
        <strain evidence="5 6">DSM 10599</strain>
    </source>
</reference>
<proteinExistence type="inferred from homology"/>
<evidence type="ECO:0000256" key="3">
    <source>
        <dbReference type="ARBA" id="ARBA00022840"/>
    </source>
</evidence>
<dbReference type="InterPro" id="IPR050221">
    <property type="entry name" value="26S_Proteasome_ATPase"/>
</dbReference>
<accession>A0AB37HFF5</accession>
<name>A0AB37HFF5_9BACI</name>
<dbReference type="AlphaFoldDB" id="A0AB37HFF5"/>
<dbReference type="KEGG" id="hspo:JGZ69_07160"/>
<organism evidence="5 6">
    <name type="scientific">Heyndrickxia sporothermodurans</name>
    <dbReference type="NCBI Taxonomy" id="46224"/>
    <lineage>
        <taxon>Bacteria</taxon>
        <taxon>Bacillati</taxon>
        <taxon>Bacillota</taxon>
        <taxon>Bacilli</taxon>
        <taxon>Bacillales</taxon>
        <taxon>Bacillaceae</taxon>
        <taxon>Heyndrickxia</taxon>
    </lineage>
</organism>